<dbReference type="EMBL" id="VSSQ01011061">
    <property type="protein sequence ID" value="MPM45901.1"/>
    <property type="molecule type" value="Genomic_DNA"/>
</dbReference>
<gene>
    <name evidence="2" type="ORF">SDC9_92593</name>
</gene>
<proteinExistence type="predicted"/>
<reference evidence="2" key="1">
    <citation type="submission" date="2019-08" db="EMBL/GenBank/DDBJ databases">
        <authorList>
            <person name="Kucharzyk K."/>
            <person name="Murdoch R.W."/>
            <person name="Higgins S."/>
            <person name="Loffler F."/>
        </authorList>
    </citation>
    <scope>NUCLEOTIDE SEQUENCE</scope>
</reference>
<evidence type="ECO:0000256" key="1">
    <source>
        <dbReference type="SAM" id="Phobius"/>
    </source>
</evidence>
<feature type="transmembrane region" description="Helical" evidence="1">
    <location>
        <begin position="58"/>
        <end position="80"/>
    </location>
</feature>
<accession>A0A645A100</accession>
<comment type="caution">
    <text evidence="2">The sequence shown here is derived from an EMBL/GenBank/DDBJ whole genome shotgun (WGS) entry which is preliminary data.</text>
</comment>
<keyword evidence="1" id="KW-0812">Transmembrane</keyword>
<feature type="transmembrane region" description="Helical" evidence="1">
    <location>
        <begin position="20"/>
        <end position="38"/>
    </location>
</feature>
<evidence type="ECO:0000313" key="2">
    <source>
        <dbReference type="EMBL" id="MPM45901.1"/>
    </source>
</evidence>
<organism evidence="2">
    <name type="scientific">bioreactor metagenome</name>
    <dbReference type="NCBI Taxonomy" id="1076179"/>
    <lineage>
        <taxon>unclassified sequences</taxon>
        <taxon>metagenomes</taxon>
        <taxon>ecological metagenomes</taxon>
    </lineage>
</organism>
<name>A0A645A100_9ZZZZ</name>
<keyword evidence="1" id="KW-1133">Transmembrane helix</keyword>
<keyword evidence="1" id="KW-0472">Membrane</keyword>
<dbReference type="AlphaFoldDB" id="A0A645A100"/>
<protein>
    <submittedName>
        <fullName evidence="2">Uncharacterized protein</fullName>
    </submittedName>
</protein>
<sequence length="136" mass="14793">MGVGHALGTAKTLARDHIHVFGLIIVIAGDLLGIQVNVKLAQFEIWCQKSKRAEDLNVFLGIFFAIVLKELIQDLILQLFRGHQSPFKRLGQFKSAVRQNLLLDLVHLAGNVSGDIGIAGRGGHRSGGNFLCPTTL</sequence>